<evidence type="ECO:0000256" key="2">
    <source>
        <dbReference type="SAM" id="Coils"/>
    </source>
</evidence>
<keyword evidence="1" id="KW-0479">Metal-binding</keyword>
<proteinExistence type="predicted"/>
<keyword evidence="1" id="KW-0863">Zinc-finger</keyword>
<evidence type="ECO:0000313" key="5">
    <source>
        <dbReference type="Proteomes" id="UP000188320"/>
    </source>
</evidence>
<dbReference type="SUPFAM" id="SSF57756">
    <property type="entry name" value="Retrovirus zinc finger-like domains"/>
    <property type="match status" value="1"/>
</dbReference>
<dbReference type="OrthoDB" id="5593145at2759"/>
<dbReference type="InterPro" id="IPR005162">
    <property type="entry name" value="Retrotrans_gag_dom"/>
</dbReference>
<evidence type="ECO:0000313" key="4">
    <source>
        <dbReference type="EMBL" id="OMH78376.1"/>
    </source>
</evidence>
<dbReference type="GO" id="GO:0008270">
    <property type="term" value="F:zinc ion binding"/>
    <property type="evidence" value="ECO:0007669"/>
    <property type="project" value="UniProtKB-KW"/>
</dbReference>
<dbReference type="InterPro" id="IPR036875">
    <property type="entry name" value="Znf_CCHC_sf"/>
</dbReference>
<keyword evidence="1" id="KW-0862">Zinc</keyword>
<dbReference type="PANTHER" id="PTHR33223:SF6">
    <property type="entry name" value="CCHC-TYPE DOMAIN-CONTAINING PROTEIN"/>
    <property type="match status" value="1"/>
</dbReference>
<dbReference type="AlphaFoldDB" id="A0A1R1PBN3"/>
<protein>
    <recommendedName>
        <fullName evidence="3">CCHC-type domain-containing protein</fullName>
    </recommendedName>
</protein>
<dbReference type="EMBL" id="LSSK01001952">
    <property type="protein sequence ID" value="OMH78376.1"/>
    <property type="molecule type" value="Genomic_DNA"/>
</dbReference>
<dbReference type="Gene3D" id="4.10.60.10">
    <property type="entry name" value="Zinc finger, CCHC-type"/>
    <property type="match status" value="1"/>
</dbReference>
<reference evidence="5" key="1">
    <citation type="submission" date="2017-01" db="EMBL/GenBank/DDBJ databases">
        <authorList>
            <person name="Wang Y."/>
            <person name="White M."/>
            <person name="Kvist S."/>
            <person name="Moncalvo J.-M."/>
        </authorList>
    </citation>
    <scope>NUCLEOTIDE SEQUENCE [LARGE SCALE GENOMIC DNA]</scope>
    <source>
        <strain evidence="5">COL-18-3</strain>
    </source>
</reference>
<dbReference type="PROSITE" id="PS50158">
    <property type="entry name" value="ZF_CCHC"/>
    <property type="match status" value="1"/>
</dbReference>
<dbReference type="GO" id="GO:0003676">
    <property type="term" value="F:nucleic acid binding"/>
    <property type="evidence" value="ECO:0007669"/>
    <property type="project" value="InterPro"/>
</dbReference>
<keyword evidence="5" id="KW-1185">Reference proteome</keyword>
<comment type="caution">
    <text evidence="4">The sequence shown here is derived from an EMBL/GenBank/DDBJ whole genome shotgun (WGS) entry which is preliminary data.</text>
</comment>
<evidence type="ECO:0000256" key="1">
    <source>
        <dbReference type="PROSITE-ProRule" id="PRU00047"/>
    </source>
</evidence>
<organism evidence="4 5">
    <name type="scientific">Zancudomyces culisetae</name>
    <name type="common">Gut fungus</name>
    <name type="synonym">Smittium culisetae</name>
    <dbReference type="NCBI Taxonomy" id="1213189"/>
    <lineage>
        <taxon>Eukaryota</taxon>
        <taxon>Fungi</taxon>
        <taxon>Fungi incertae sedis</taxon>
        <taxon>Zoopagomycota</taxon>
        <taxon>Kickxellomycotina</taxon>
        <taxon>Harpellomycetes</taxon>
        <taxon>Harpellales</taxon>
        <taxon>Legeriomycetaceae</taxon>
        <taxon>Zancudomyces</taxon>
    </lineage>
</organism>
<feature type="coiled-coil region" evidence="2">
    <location>
        <begin position="171"/>
        <end position="198"/>
    </location>
</feature>
<dbReference type="InterPro" id="IPR001878">
    <property type="entry name" value="Znf_CCHC"/>
</dbReference>
<keyword evidence="2" id="KW-0175">Coiled coil</keyword>
<dbReference type="Proteomes" id="UP000188320">
    <property type="component" value="Unassembled WGS sequence"/>
</dbReference>
<sequence length="263" mass="31395">MDEQNQRPNRTRLISSSIKEPQVFTGSSNQEAVRFVRRFELYSKSVGWDDDEKLEYIELFLDDKALNWYERNWKRFSSWKVFNNEIVEKFDKAESELFYWQELLRIKQGTKEELEEFIARMDRLFTKSKTEDEDVKLKCLLSAILPSYQKAILRSGVDKYGRDKDYEESEFREQHERYSKLEEDIRSLTRSFEALLANLNSREQSQTSRENQQGTDICFKCNGAGHYANNCQGEANNQQKLKQLNTMTVEEVDDRHWRKNTKT</sequence>
<evidence type="ECO:0000259" key="3">
    <source>
        <dbReference type="PROSITE" id="PS50158"/>
    </source>
</evidence>
<name>A0A1R1PBN3_ZANCU</name>
<accession>A0A1R1PBN3</accession>
<gene>
    <name evidence="4" type="ORF">AX774_g8240</name>
</gene>
<feature type="domain" description="CCHC-type" evidence="3">
    <location>
        <begin position="218"/>
        <end position="231"/>
    </location>
</feature>
<dbReference type="Pfam" id="PF03732">
    <property type="entry name" value="Retrotrans_gag"/>
    <property type="match status" value="1"/>
</dbReference>
<dbReference type="PANTHER" id="PTHR33223">
    <property type="entry name" value="CCHC-TYPE DOMAIN-CONTAINING PROTEIN"/>
    <property type="match status" value="1"/>
</dbReference>